<feature type="region of interest" description="Disordered" evidence="7">
    <location>
        <begin position="648"/>
        <end position="703"/>
    </location>
</feature>
<proteinExistence type="inferred from homology"/>
<feature type="compositionally biased region" description="Polar residues" evidence="7">
    <location>
        <begin position="649"/>
        <end position="669"/>
    </location>
</feature>
<sequence length="792" mass="88732">MDLGLLSPLSKPQPESQESPIPRLVEKAFLDMGYGARLLTKTRVPIIKLCEKPPEKLRQGLLEERAKWEKGVDDDREPEDGEANDDALASPTFETRPPEESGQGHKSKPSGGVGPHAELDPEQLLGTLRQSNNVQLSSYYSMAKRVLRKLGGRDITHSTFADFGPNDFKVLNDVCHAFVRGLADKALRARLEKYKSLSFSDVQTAPSSPANRSLAGVYTQIEGELMAMAWESRQIHEKDDHLEKLAQSRLSNWKTLQDKPTYGLDPLAYNKELHFIADQLRKVPSIDLMLFQQRQYESASQYHSRAVKILLDLGGHDTTSKSSPVLPAVVSQYVSGISKEDVRTEVAEFSKSIGGNSLRAVARKHKALQLAKEFEKALQRELYRDEDVGYIEKYIHVLRGSMKKTMTGDHHFDYVVPITGQMMGLLEIIKGLPDPSQMAPNQPRDPYRDRLEFPKTGAGVQCDINFSAHLALHNTLLLRCYSHADPRVRPLVLFVKHWAKVRGINTPYRGTLSSYGYVLMMLHYLVNVAQPFVCPNLQELAPPLDPKDTPQQVDDTVMCKGRDVRFWRDEAEISRLARSGVLTLNRDSIGVLLRGFFEYYAQNGTMSTAPIRGFDWGRDVLSLRTHGGLLSKQDKGWTGAKTVFEVQNKRASTPTSASEPQLMQANPLSPTDPITEAPQTPSSDALQSPGVVTKTAHEPARGGDVKEIRHRYLFAIEDPFETDHNVARTVTHNGIVAIRDEFRRAWRIIRNAGKGTAQEDLLQAIGTEQSPRDMYSELLTEIHGRELFGDAN</sequence>
<evidence type="ECO:0000313" key="10">
    <source>
        <dbReference type="Proteomes" id="UP001174694"/>
    </source>
</evidence>
<dbReference type="SUPFAM" id="SSF81301">
    <property type="entry name" value="Nucleotidyltransferase"/>
    <property type="match status" value="2"/>
</dbReference>
<evidence type="ECO:0000313" key="9">
    <source>
        <dbReference type="EMBL" id="KAJ9129822.1"/>
    </source>
</evidence>
<evidence type="ECO:0000256" key="7">
    <source>
        <dbReference type="SAM" id="MobiDB-lite"/>
    </source>
</evidence>
<keyword evidence="5" id="KW-0479">Metal-binding</keyword>
<keyword evidence="4" id="KW-0808">Transferase</keyword>
<dbReference type="GO" id="GO:0050265">
    <property type="term" value="F:RNA uridylyltransferase activity"/>
    <property type="evidence" value="ECO:0007669"/>
    <property type="project" value="TreeGrafter"/>
</dbReference>
<feature type="compositionally biased region" description="Polar residues" evidence="7">
    <location>
        <begin position="677"/>
        <end position="686"/>
    </location>
</feature>
<dbReference type="Gene3D" id="1.10.1410.10">
    <property type="match status" value="1"/>
</dbReference>
<dbReference type="AlphaFoldDB" id="A0AA38VFG1"/>
<feature type="region of interest" description="Disordered" evidence="7">
    <location>
        <begin position="1"/>
        <end position="22"/>
    </location>
</feature>
<organism evidence="9 10">
    <name type="scientific">Pleurostoma richardsiae</name>
    <dbReference type="NCBI Taxonomy" id="41990"/>
    <lineage>
        <taxon>Eukaryota</taxon>
        <taxon>Fungi</taxon>
        <taxon>Dikarya</taxon>
        <taxon>Ascomycota</taxon>
        <taxon>Pezizomycotina</taxon>
        <taxon>Sordariomycetes</taxon>
        <taxon>Sordariomycetidae</taxon>
        <taxon>Calosphaeriales</taxon>
        <taxon>Pleurostomataceae</taxon>
        <taxon>Pleurostoma</taxon>
    </lineage>
</organism>
<dbReference type="GO" id="GO:0046872">
    <property type="term" value="F:metal ion binding"/>
    <property type="evidence" value="ECO:0007669"/>
    <property type="project" value="UniProtKB-KW"/>
</dbReference>
<feature type="compositionally biased region" description="Acidic residues" evidence="7">
    <location>
        <begin position="74"/>
        <end position="85"/>
    </location>
</feature>
<comment type="caution">
    <text evidence="9">The sequence shown here is derived from an EMBL/GenBank/DDBJ whole genome shotgun (WGS) entry which is preliminary data.</text>
</comment>
<evidence type="ECO:0000256" key="3">
    <source>
        <dbReference type="ARBA" id="ARBA00008593"/>
    </source>
</evidence>
<evidence type="ECO:0000259" key="8">
    <source>
        <dbReference type="Pfam" id="PF03828"/>
    </source>
</evidence>
<dbReference type="InterPro" id="IPR002058">
    <property type="entry name" value="PAP_assoc"/>
</dbReference>
<keyword evidence="6" id="KW-0460">Magnesium</keyword>
<reference evidence="9" key="1">
    <citation type="submission" date="2022-07" db="EMBL/GenBank/DDBJ databases">
        <title>Fungi with potential for degradation of polypropylene.</title>
        <authorList>
            <person name="Gostincar C."/>
        </authorList>
    </citation>
    <scope>NUCLEOTIDE SEQUENCE</scope>
    <source>
        <strain evidence="9">EXF-13308</strain>
    </source>
</reference>
<evidence type="ECO:0000256" key="6">
    <source>
        <dbReference type="ARBA" id="ARBA00022842"/>
    </source>
</evidence>
<evidence type="ECO:0000256" key="5">
    <source>
        <dbReference type="ARBA" id="ARBA00022723"/>
    </source>
</evidence>
<comment type="similarity">
    <text evidence="3">Belongs to the DNA polymerase type-B-like family.</text>
</comment>
<evidence type="ECO:0000256" key="4">
    <source>
        <dbReference type="ARBA" id="ARBA00022679"/>
    </source>
</evidence>
<evidence type="ECO:0000256" key="1">
    <source>
        <dbReference type="ARBA" id="ARBA00001936"/>
    </source>
</evidence>
<dbReference type="InterPro" id="IPR043519">
    <property type="entry name" value="NT_sf"/>
</dbReference>
<accession>A0AA38VFG1</accession>
<comment type="cofactor">
    <cofactor evidence="1">
        <name>Mn(2+)</name>
        <dbReference type="ChEBI" id="CHEBI:29035"/>
    </cofactor>
</comment>
<dbReference type="SUPFAM" id="SSF81631">
    <property type="entry name" value="PAP/OAS1 substrate-binding domain"/>
    <property type="match status" value="1"/>
</dbReference>
<dbReference type="PANTHER" id="PTHR12271">
    <property type="entry name" value="POLY A POLYMERASE CID PAP -RELATED"/>
    <property type="match status" value="1"/>
</dbReference>
<evidence type="ECO:0000256" key="2">
    <source>
        <dbReference type="ARBA" id="ARBA00001946"/>
    </source>
</evidence>
<protein>
    <submittedName>
        <fullName evidence="9">Poly(A) RNA polymerase protein cid1</fullName>
    </submittedName>
</protein>
<feature type="domain" description="PAP-associated" evidence="8">
    <location>
        <begin position="588"/>
        <end position="639"/>
    </location>
</feature>
<dbReference type="EMBL" id="JANBVO010000128">
    <property type="protein sequence ID" value="KAJ9129822.1"/>
    <property type="molecule type" value="Genomic_DNA"/>
</dbReference>
<gene>
    <name evidence="9" type="ORF">NKR23_g12449</name>
</gene>
<name>A0AA38VFG1_9PEZI</name>
<dbReference type="PANTHER" id="PTHR12271:SF40">
    <property type="entry name" value="POLY(A) RNA POLYMERASE GLD2"/>
    <property type="match status" value="1"/>
</dbReference>
<dbReference type="Pfam" id="PF03828">
    <property type="entry name" value="PAP_assoc"/>
    <property type="match status" value="1"/>
</dbReference>
<dbReference type="Proteomes" id="UP001174694">
    <property type="component" value="Unassembled WGS sequence"/>
</dbReference>
<feature type="region of interest" description="Disordered" evidence="7">
    <location>
        <begin position="68"/>
        <end position="119"/>
    </location>
</feature>
<keyword evidence="10" id="KW-1185">Reference proteome</keyword>
<dbReference type="GO" id="GO:0031123">
    <property type="term" value="P:RNA 3'-end processing"/>
    <property type="evidence" value="ECO:0007669"/>
    <property type="project" value="TreeGrafter"/>
</dbReference>
<comment type="cofactor">
    <cofactor evidence="2">
        <name>Mg(2+)</name>
        <dbReference type="ChEBI" id="CHEBI:18420"/>
    </cofactor>
</comment>